<dbReference type="Proteomes" id="UP001152622">
    <property type="component" value="Chromosome 3"/>
</dbReference>
<dbReference type="EMBL" id="JAINUF010000003">
    <property type="protein sequence ID" value="KAJ8368027.1"/>
    <property type="molecule type" value="Genomic_DNA"/>
</dbReference>
<sequence length="109" mass="11832">MCLPAGDIGLNGPKSSGGTISESDDVRAAPRGDRLVWAALATSVSTTAATRRPFTAQRTTASNRLEIRRGSDYEAGEYAREALRTPRASEFLQRHAAKLGYFLNTLRMC</sequence>
<evidence type="ECO:0000313" key="2">
    <source>
        <dbReference type="EMBL" id="KAJ8368027.1"/>
    </source>
</evidence>
<protein>
    <submittedName>
        <fullName evidence="2">Uncharacterized protein</fullName>
    </submittedName>
</protein>
<evidence type="ECO:0000256" key="1">
    <source>
        <dbReference type="SAM" id="MobiDB-lite"/>
    </source>
</evidence>
<dbReference type="AlphaFoldDB" id="A0A9Q1J4F6"/>
<evidence type="ECO:0000313" key="3">
    <source>
        <dbReference type="Proteomes" id="UP001152622"/>
    </source>
</evidence>
<comment type="caution">
    <text evidence="2">The sequence shown here is derived from an EMBL/GenBank/DDBJ whole genome shotgun (WGS) entry which is preliminary data.</text>
</comment>
<reference evidence="2" key="1">
    <citation type="journal article" date="2023" name="Science">
        <title>Genome structures resolve the early diversification of teleost fishes.</title>
        <authorList>
            <person name="Parey E."/>
            <person name="Louis A."/>
            <person name="Montfort J."/>
            <person name="Bouchez O."/>
            <person name="Roques C."/>
            <person name="Iampietro C."/>
            <person name="Lluch J."/>
            <person name="Castinel A."/>
            <person name="Donnadieu C."/>
            <person name="Desvignes T."/>
            <person name="Floi Bucao C."/>
            <person name="Jouanno E."/>
            <person name="Wen M."/>
            <person name="Mejri S."/>
            <person name="Dirks R."/>
            <person name="Jansen H."/>
            <person name="Henkel C."/>
            <person name="Chen W.J."/>
            <person name="Zahm M."/>
            <person name="Cabau C."/>
            <person name="Klopp C."/>
            <person name="Thompson A.W."/>
            <person name="Robinson-Rechavi M."/>
            <person name="Braasch I."/>
            <person name="Lecointre G."/>
            <person name="Bobe J."/>
            <person name="Postlethwait J.H."/>
            <person name="Berthelot C."/>
            <person name="Roest Crollius H."/>
            <person name="Guiguen Y."/>
        </authorList>
    </citation>
    <scope>NUCLEOTIDE SEQUENCE</scope>
    <source>
        <strain evidence="2">WJC10195</strain>
    </source>
</reference>
<keyword evidence="3" id="KW-1185">Reference proteome</keyword>
<name>A0A9Q1J4F6_SYNKA</name>
<gene>
    <name evidence="2" type="ORF">SKAU_G00080550</name>
</gene>
<proteinExistence type="predicted"/>
<feature type="region of interest" description="Disordered" evidence="1">
    <location>
        <begin position="1"/>
        <end position="27"/>
    </location>
</feature>
<organism evidence="2 3">
    <name type="scientific">Synaphobranchus kaupii</name>
    <name type="common">Kaup's arrowtooth eel</name>
    <dbReference type="NCBI Taxonomy" id="118154"/>
    <lineage>
        <taxon>Eukaryota</taxon>
        <taxon>Metazoa</taxon>
        <taxon>Chordata</taxon>
        <taxon>Craniata</taxon>
        <taxon>Vertebrata</taxon>
        <taxon>Euteleostomi</taxon>
        <taxon>Actinopterygii</taxon>
        <taxon>Neopterygii</taxon>
        <taxon>Teleostei</taxon>
        <taxon>Anguilliformes</taxon>
        <taxon>Synaphobranchidae</taxon>
        <taxon>Synaphobranchus</taxon>
    </lineage>
</organism>
<accession>A0A9Q1J4F6</accession>